<dbReference type="SUPFAM" id="SSF51735">
    <property type="entry name" value="NAD(P)-binding Rossmann-fold domains"/>
    <property type="match status" value="1"/>
</dbReference>
<dbReference type="Pfam" id="PF16363">
    <property type="entry name" value="GDP_Man_Dehyd"/>
    <property type="match status" value="1"/>
</dbReference>
<evidence type="ECO:0000259" key="9">
    <source>
        <dbReference type="Pfam" id="PF16363"/>
    </source>
</evidence>
<dbReference type="GO" id="GO:0008460">
    <property type="term" value="F:dTDP-glucose 4,6-dehydratase activity"/>
    <property type="evidence" value="ECO:0007669"/>
    <property type="project" value="UniProtKB-EC"/>
</dbReference>
<reference evidence="10" key="1">
    <citation type="submission" date="2021-02" db="EMBL/GenBank/DDBJ databases">
        <title>Sequencing the genomes of 1000 actinobacteria strains.</title>
        <authorList>
            <person name="Klenk H.-P."/>
        </authorList>
    </citation>
    <scope>NUCLEOTIDE SEQUENCE</scope>
    <source>
        <strain evidence="10">DSM 22850</strain>
    </source>
</reference>
<comment type="similarity">
    <text evidence="3 8">Belongs to the NAD(P)-dependent epimerase/dehydratase family. dTDP-glucose dehydratase subfamily.</text>
</comment>
<evidence type="ECO:0000256" key="7">
    <source>
        <dbReference type="ARBA" id="ARBA00023239"/>
    </source>
</evidence>
<sequence>MARKILVTGGAGFIGSNFVHYLVNNTDDIVTVLDKFTYAGNAASLSGLPESRVSVVRGDICDAQLVDELVAQSDVVVHYAAESHNDNSLHDPKPFLDTNIIGTYTLLEAVRRHDRRYHHISTDEVYGDLELDDPERFTEHTPYNPSSPYSSTKAGSDLLVRAWVRSFGVQATLSNCSNNYGPRQHVEKFIPRQITNILVGERPKLYGAGLNVRDWIHADDHSSAVLRIVEAGRMGETYLIGADGEKNNKDVLEMILAGMGQPIDAYDHVVDRPGHDLRYAIDSTKLRTELGWQPSFPDFEQGLAATIEWYRDNESWWQPQKAHTEAKYKEQGQ</sequence>
<dbReference type="EC" id="4.2.1.46" evidence="4 8"/>
<dbReference type="Gene3D" id="3.90.25.10">
    <property type="entry name" value="UDP-galactose 4-epimerase, domain 1"/>
    <property type="match status" value="1"/>
</dbReference>
<feature type="domain" description="NAD(P)-binding" evidence="9">
    <location>
        <begin position="6"/>
        <end position="303"/>
    </location>
</feature>
<dbReference type="AlphaFoldDB" id="A0A940PW19"/>
<evidence type="ECO:0000313" key="10">
    <source>
        <dbReference type="EMBL" id="MBP1325256.1"/>
    </source>
</evidence>
<keyword evidence="7 8" id="KW-0456">Lyase</keyword>
<dbReference type="GO" id="GO:0009225">
    <property type="term" value="P:nucleotide-sugar metabolic process"/>
    <property type="evidence" value="ECO:0007669"/>
    <property type="project" value="InterPro"/>
</dbReference>
<evidence type="ECO:0000256" key="3">
    <source>
        <dbReference type="ARBA" id="ARBA00008178"/>
    </source>
</evidence>
<comment type="caution">
    <text evidence="10">The sequence shown here is derived from an EMBL/GenBank/DDBJ whole genome shotgun (WGS) entry which is preliminary data.</text>
</comment>
<evidence type="ECO:0000313" key="11">
    <source>
        <dbReference type="Proteomes" id="UP000675163"/>
    </source>
</evidence>
<dbReference type="Proteomes" id="UP000675163">
    <property type="component" value="Unassembled WGS sequence"/>
</dbReference>
<evidence type="ECO:0000256" key="5">
    <source>
        <dbReference type="ARBA" id="ARBA00016977"/>
    </source>
</evidence>
<evidence type="ECO:0000256" key="2">
    <source>
        <dbReference type="ARBA" id="ARBA00001911"/>
    </source>
</evidence>
<organism evidence="10 11">
    <name type="scientific">Leucobacter exalbidus</name>
    <dbReference type="NCBI Taxonomy" id="662960"/>
    <lineage>
        <taxon>Bacteria</taxon>
        <taxon>Bacillati</taxon>
        <taxon>Actinomycetota</taxon>
        <taxon>Actinomycetes</taxon>
        <taxon>Micrococcales</taxon>
        <taxon>Microbacteriaceae</taxon>
        <taxon>Leucobacter</taxon>
    </lineage>
</organism>
<dbReference type="InterPro" id="IPR036291">
    <property type="entry name" value="NAD(P)-bd_dom_sf"/>
</dbReference>
<keyword evidence="11" id="KW-1185">Reference proteome</keyword>
<dbReference type="PANTHER" id="PTHR43000">
    <property type="entry name" value="DTDP-D-GLUCOSE 4,6-DEHYDRATASE-RELATED"/>
    <property type="match status" value="1"/>
</dbReference>
<comment type="cofactor">
    <cofactor evidence="2 8">
        <name>NAD(+)</name>
        <dbReference type="ChEBI" id="CHEBI:57540"/>
    </cofactor>
</comment>
<dbReference type="CDD" id="cd05246">
    <property type="entry name" value="dTDP_GD_SDR_e"/>
    <property type="match status" value="1"/>
</dbReference>
<dbReference type="NCBIfam" id="TIGR01181">
    <property type="entry name" value="dTDP_gluc_dehyt"/>
    <property type="match status" value="1"/>
</dbReference>
<accession>A0A940PW19</accession>
<dbReference type="RefSeq" id="WP_209704310.1">
    <property type="nucleotide sequence ID" value="NZ_JAFIDA010000001.1"/>
</dbReference>
<dbReference type="Gene3D" id="3.40.50.720">
    <property type="entry name" value="NAD(P)-binding Rossmann-like Domain"/>
    <property type="match status" value="1"/>
</dbReference>
<dbReference type="InterPro" id="IPR016040">
    <property type="entry name" value="NAD(P)-bd_dom"/>
</dbReference>
<evidence type="ECO:0000256" key="4">
    <source>
        <dbReference type="ARBA" id="ARBA00011990"/>
    </source>
</evidence>
<dbReference type="InterPro" id="IPR005888">
    <property type="entry name" value="dTDP_Gluc_deHydtase"/>
</dbReference>
<evidence type="ECO:0000256" key="8">
    <source>
        <dbReference type="RuleBase" id="RU004473"/>
    </source>
</evidence>
<protein>
    <recommendedName>
        <fullName evidence="5 8">dTDP-glucose 4,6-dehydratase</fullName>
        <ecNumber evidence="4 8">4.2.1.46</ecNumber>
    </recommendedName>
</protein>
<name>A0A940PW19_9MICO</name>
<proteinExistence type="inferred from homology"/>
<gene>
    <name evidence="10" type="ORF">JOF28_000488</name>
</gene>
<evidence type="ECO:0000256" key="1">
    <source>
        <dbReference type="ARBA" id="ARBA00001539"/>
    </source>
</evidence>
<dbReference type="EMBL" id="JAFIDA010000001">
    <property type="protein sequence ID" value="MBP1325256.1"/>
    <property type="molecule type" value="Genomic_DNA"/>
</dbReference>
<evidence type="ECO:0000256" key="6">
    <source>
        <dbReference type="ARBA" id="ARBA00023027"/>
    </source>
</evidence>
<comment type="catalytic activity">
    <reaction evidence="1 8">
        <text>dTDP-alpha-D-glucose = dTDP-4-dehydro-6-deoxy-alpha-D-glucose + H2O</text>
        <dbReference type="Rhea" id="RHEA:17221"/>
        <dbReference type="ChEBI" id="CHEBI:15377"/>
        <dbReference type="ChEBI" id="CHEBI:57477"/>
        <dbReference type="ChEBI" id="CHEBI:57649"/>
        <dbReference type="EC" id="4.2.1.46"/>
    </reaction>
</comment>
<keyword evidence="6" id="KW-0520">NAD</keyword>